<dbReference type="WBParaSite" id="MCU_002695-RB">
    <property type="protein sequence ID" value="MCU_002695-RB"/>
    <property type="gene ID" value="MCU_002695"/>
</dbReference>
<evidence type="ECO:0000313" key="1">
    <source>
        <dbReference type="WBParaSite" id="MCU_002695-RB"/>
    </source>
</evidence>
<sequence length="94" mass="10967">TFSCELQHLVTLWRRCLLEALNLSTRYWGLFLFGNNSLNVVGDQMLVVPNFFHSALRTSDIIPMELAQKVFRFASLAPREGWFCFSPICYRCMQ</sequence>
<dbReference type="AlphaFoldDB" id="A0A5K3ES87"/>
<organism evidence="1">
    <name type="scientific">Mesocestoides corti</name>
    <name type="common">Flatworm</name>
    <dbReference type="NCBI Taxonomy" id="53468"/>
    <lineage>
        <taxon>Eukaryota</taxon>
        <taxon>Metazoa</taxon>
        <taxon>Spiralia</taxon>
        <taxon>Lophotrochozoa</taxon>
        <taxon>Platyhelminthes</taxon>
        <taxon>Cestoda</taxon>
        <taxon>Eucestoda</taxon>
        <taxon>Cyclophyllidea</taxon>
        <taxon>Mesocestoididae</taxon>
        <taxon>Mesocestoides</taxon>
    </lineage>
</organism>
<accession>A0A5K3ES87</accession>
<name>A0A5K3ES87_MESCO</name>
<proteinExistence type="predicted"/>
<reference evidence="1" key="1">
    <citation type="submission" date="2019-11" db="UniProtKB">
        <authorList>
            <consortium name="WormBaseParasite"/>
        </authorList>
    </citation>
    <scope>IDENTIFICATION</scope>
</reference>
<protein>
    <submittedName>
        <fullName evidence="1">DNA-directed RNA polymerase</fullName>
    </submittedName>
</protein>